<proteinExistence type="predicted"/>
<evidence type="ECO:0000313" key="2">
    <source>
        <dbReference type="Proteomes" id="UP000194236"/>
    </source>
</evidence>
<dbReference type="OrthoDB" id="6516467at2759"/>
<keyword evidence="2" id="KW-1185">Reference proteome</keyword>
<organism evidence="1 2">
    <name type="scientific">Euroglyphus maynei</name>
    <name type="common">Mayne's house dust mite</name>
    <dbReference type="NCBI Taxonomy" id="6958"/>
    <lineage>
        <taxon>Eukaryota</taxon>
        <taxon>Metazoa</taxon>
        <taxon>Ecdysozoa</taxon>
        <taxon>Arthropoda</taxon>
        <taxon>Chelicerata</taxon>
        <taxon>Arachnida</taxon>
        <taxon>Acari</taxon>
        <taxon>Acariformes</taxon>
        <taxon>Sarcoptiformes</taxon>
        <taxon>Astigmata</taxon>
        <taxon>Psoroptidia</taxon>
        <taxon>Analgoidea</taxon>
        <taxon>Pyroglyphidae</taxon>
        <taxon>Pyroglyphinae</taxon>
        <taxon>Euroglyphus</taxon>
    </lineage>
</organism>
<gene>
    <name evidence="1" type="ORF">BLA29_013374</name>
</gene>
<sequence length="67" mass="7477">MIVFELIVAMGDSTNQLGGPLFVEGSLNDVNQRWKCADVISNPSAVRGELAIRKMKGNQKIRRFIEN</sequence>
<reference evidence="1 2" key="1">
    <citation type="submission" date="2017-03" db="EMBL/GenBank/DDBJ databases">
        <title>Genome Survey of Euroglyphus maynei.</title>
        <authorList>
            <person name="Arlian L.G."/>
            <person name="Morgan M.S."/>
            <person name="Rider S.D."/>
        </authorList>
    </citation>
    <scope>NUCLEOTIDE SEQUENCE [LARGE SCALE GENOMIC DNA]</scope>
    <source>
        <strain evidence="1">Arlian Lab</strain>
        <tissue evidence="1">Whole body</tissue>
    </source>
</reference>
<dbReference type="Proteomes" id="UP000194236">
    <property type="component" value="Unassembled WGS sequence"/>
</dbReference>
<accession>A0A1Y3BRQ8</accession>
<dbReference type="EMBL" id="MUJZ01007478">
    <property type="protein sequence ID" value="OTF82638.1"/>
    <property type="molecule type" value="Genomic_DNA"/>
</dbReference>
<dbReference type="AlphaFoldDB" id="A0A1Y3BRQ8"/>
<protein>
    <submittedName>
        <fullName evidence="1">Uncharacterized protein</fullName>
    </submittedName>
</protein>
<evidence type="ECO:0000313" key="1">
    <source>
        <dbReference type="EMBL" id="OTF82638.1"/>
    </source>
</evidence>
<feature type="non-terminal residue" evidence="1">
    <location>
        <position position="67"/>
    </location>
</feature>
<name>A0A1Y3BRQ8_EURMA</name>
<comment type="caution">
    <text evidence="1">The sequence shown here is derived from an EMBL/GenBank/DDBJ whole genome shotgun (WGS) entry which is preliminary data.</text>
</comment>